<dbReference type="InterPro" id="IPR036614">
    <property type="entry name" value="RusA-like_sf"/>
</dbReference>
<dbReference type="Pfam" id="PF05866">
    <property type="entry name" value="RusA"/>
    <property type="match status" value="1"/>
</dbReference>
<evidence type="ECO:0000313" key="1">
    <source>
        <dbReference type="EMBL" id="SCB55050.1"/>
    </source>
</evidence>
<dbReference type="Gene3D" id="3.30.1330.70">
    <property type="entry name" value="Holliday junction resolvase RusA"/>
    <property type="match status" value="1"/>
</dbReference>
<dbReference type="GO" id="GO:0000287">
    <property type="term" value="F:magnesium ion binding"/>
    <property type="evidence" value="ECO:0007669"/>
    <property type="project" value="InterPro"/>
</dbReference>
<dbReference type="EMBL" id="FMAI01000034">
    <property type="protein sequence ID" value="SCB55050.1"/>
    <property type="molecule type" value="Genomic_DNA"/>
</dbReference>
<accession>A0A1C3XS11</accession>
<protein>
    <submittedName>
        <fullName evidence="1">Endodeoxyribonuclease RusA</fullName>
    </submittedName>
</protein>
<dbReference type="GO" id="GO:0006281">
    <property type="term" value="P:DNA repair"/>
    <property type="evidence" value="ECO:0007669"/>
    <property type="project" value="InterPro"/>
</dbReference>
<sequence>MQCRTIVLTGEPKSTLHIYGLAWRGRFPQRYMTPVEGDIALDITLYFGTKRKADLDNFNKLSLDALTGIVYEDDSQIAELTLRRAHDKASPRIKIDISVQP</sequence>
<dbReference type="GO" id="GO:0006310">
    <property type="term" value="P:DNA recombination"/>
    <property type="evidence" value="ECO:0007669"/>
    <property type="project" value="InterPro"/>
</dbReference>
<dbReference type="Proteomes" id="UP000199184">
    <property type="component" value="Unassembled WGS sequence"/>
</dbReference>
<dbReference type="AlphaFoldDB" id="A0A1C3XS11"/>
<organism evidence="1 2">
    <name type="scientific">Bradyrhizobium shewense</name>
    <dbReference type="NCBI Taxonomy" id="1761772"/>
    <lineage>
        <taxon>Bacteria</taxon>
        <taxon>Pseudomonadati</taxon>
        <taxon>Pseudomonadota</taxon>
        <taxon>Alphaproteobacteria</taxon>
        <taxon>Hyphomicrobiales</taxon>
        <taxon>Nitrobacteraceae</taxon>
        <taxon>Bradyrhizobium</taxon>
    </lineage>
</organism>
<dbReference type="InterPro" id="IPR008822">
    <property type="entry name" value="Endonuclease_RusA-like"/>
</dbReference>
<evidence type="ECO:0000313" key="2">
    <source>
        <dbReference type="Proteomes" id="UP000199184"/>
    </source>
</evidence>
<reference evidence="2" key="1">
    <citation type="submission" date="2016-08" db="EMBL/GenBank/DDBJ databases">
        <authorList>
            <person name="Varghese N."/>
            <person name="Submissions Spin"/>
        </authorList>
    </citation>
    <scope>NUCLEOTIDE SEQUENCE [LARGE SCALE GENOMIC DNA]</scope>
    <source>
        <strain evidence="2">ERR11</strain>
    </source>
</reference>
<keyword evidence="2" id="KW-1185">Reference proteome</keyword>
<name>A0A1C3XS11_9BRAD</name>
<gene>
    <name evidence="1" type="ORF">GA0061098_103424</name>
</gene>
<dbReference type="SUPFAM" id="SSF103084">
    <property type="entry name" value="Holliday junction resolvase RusA"/>
    <property type="match status" value="1"/>
</dbReference>
<proteinExistence type="predicted"/>